<gene>
    <name evidence="1" type="ORF">FFWV33_16880</name>
</gene>
<sequence>MRNKIIFAVGCCLCTAAAAYSQQKKGIVATAIQLNELMVADTTKIEKPYVWGTVHTSTPVKTGDLTDSVFGWFPAIVISPKKSQTNHLYLLKMPSK</sequence>
<dbReference type="KEGG" id="ffa:FFWV33_16880"/>
<evidence type="ECO:0000313" key="1">
    <source>
        <dbReference type="EMBL" id="AWG23079.1"/>
    </source>
</evidence>
<dbReference type="RefSeq" id="WP_108741983.1">
    <property type="nucleotide sequence ID" value="NZ_CP020918.1"/>
</dbReference>
<name>A0A2S1LH82_9FLAO</name>
<reference evidence="1 2" key="1">
    <citation type="submission" date="2017-04" db="EMBL/GenBank/DDBJ databases">
        <title>Compelte genome sequence of WV33.</title>
        <authorList>
            <person name="Lee P.C."/>
        </authorList>
    </citation>
    <scope>NUCLEOTIDE SEQUENCE [LARGE SCALE GENOMIC DNA]</scope>
    <source>
        <strain evidence="1 2">WV33</strain>
    </source>
</reference>
<accession>A0A2S1LH82</accession>
<keyword evidence="2" id="KW-1185">Reference proteome</keyword>
<dbReference type="Proteomes" id="UP000244527">
    <property type="component" value="Chromosome"/>
</dbReference>
<evidence type="ECO:0000313" key="2">
    <source>
        <dbReference type="Proteomes" id="UP000244527"/>
    </source>
</evidence>
<dbReference type="AlphaFoldDB" id="A0A2S1LH82"/>
<protein>
    <submittedName>
        <fullName evidence="1">Uncharacterized protein</fullName>
    </submittedName>
</protein>
<dbReference type="EMBL" id="CP020918">
    <property type="protein sequence ID" value="AWG23079.1"/>
    <property type="molecule type" value="Genomic_DNA"/>
</dbReference>
<organism evidence="1 2">
    <name type="scientific">Flavobacterium faecale</name>
    <dbReference type="NCBI Taxonomy" id="1355330"/>
    <lineage>
        <taxon>Bacteria</taxon>
        <taxon>Pseudomonadati</taxon>
        <taxon>Bacteroidota</taxon>
        <taxon>Flavobacteriia</taxon>
        <taxon>Flavobacteriales</taxon>
        <taxon>Flavobacteriaceae</taxon>
        <taxon>Flavobacterium</taxon>
    </lineage>
</organism>
<proteinExistence type="predicted"/>